<evidence type="ECO:0000313" key="4">
    <source>
        <dbReference type="Proteomes" id="UP000242450"/>
    </source>
</evidence>
<evidence type="ECO:0000256" key="1">
    <source>
        <dbReference type="SAM" id="MobiDB-lite"/>
    </source>
</evidence>
<dbReference type="Pfam" id="PF15148">
    <property type="entry name" value="Apolipo_F"/>
    <property type="match status" value="1"/>
</dbReference>
<feature type="signal peptide" evidence="2">
    <location>
        <begin position="1"/>
        <end position="24"/>
    </location>
</feature>
<dbReference type="AlphaFoldDB" id="A0A212DE98"/>
<dbReference type="Proteomes" id="UP000242450">
    <property type="component" value="Chromosome 3"/>
</dbReference>
<dbReference type="InterPro" id="IPR026114">
    <property type="entry name" value="APOF"/>
</dbReference>
<dbReference type="GO" id="GO:0008203">
    <property type="term" value="P:cholesterol metabolic process"/>
    <property type="evidence" value="ECO:0007669"/>
    <property type="project" value="TreeGrafter"/>
</dbReference>
<dbReference type="EMBL" id="MKHE01000003">
    <property type="protein sequence ID" value="OWK16573.1"/>
    <property type="molecule type" value="Genomic_DNA"/>
</dbReference>
<feature type="non-terminal residue" evidence="3">
    <location>
        <position position="1"/>
    </location>
</feature>
<feature type="region of interest" description="Disordered" evidence="1">
    <location>
        <begin position="67"/>
        <end position="103"/>
    </location>
</feature>
<sequence>AAPGPTVIQAVLLLCCVLLSPVAAFPRNAQGGAPTFQQPISEIGHPLNLLSNQIPLPDPKTCQHLFRAPLKKKKKKKKKRQEKRTEPLIRESKKHNKGKGTGNAKYESWELVEELVHLATNLHGLRLIMLPVELLLCCFLLHTADAISSGNQTDVLLHLPSPLESSLTSSYPLSCQTLLPKSLPGFTQMAPLTRFLVSLPLTIALERAGCQADVQVLQLQLYRQGGVNATQTLIRHLQELERSRSRGRGVSVDALTSALQLWAGENPGPRRARRSPSAKDCEQEQEQSVHNIAQMLPGVGTFYNLGTAVYYAVQNCPDVAKARGRDGVIDLGYDLLTAMAGPSWGPTGLAIGIALKPALKAGVQRLIQYYYEREANTPPPETSEEVLGSTSDMSEVEETTVMAPLVSEVINASKILN</sequence>
<name>A0A212DE98_CEREH</name>
<keyword evidence="4" id="KW-1185">Reference proteome</keyword>
<gene>
    <name evidence="3" type="ORF">Celaphus_00011709</name>
</gene>
<evidence type="ECO:0000256" key="2">
    <source>
        <dbReference type="SAM" id="SignalP"/>
    </source>
</evidence>
<feature type="region of interest" description="Disordered" evidence="1">
    <location>
        <begin position="264"/>
        <end position="283"/>
    </location>
</feature>
<protein>
    <submittedName>
        <fullName evidence="3">APOF</fullName>
    </submittedName>
</protein>
<organism evidence="3 4">
    <name type="scientific">Cervus elaphus hippelaphus</name>
    <name type="common">European red deer</name>
    <dbReference type="NCBI Taxonomy" id="46360"/>
    <lineage>
        <taxon>Eukaryota</taxon>
        <taxon>Metazoa</taxon>
        <taxon>Chordata</taxon>
        <taxon>Craniata</taxon>
        <taxon>Vertebrata</taxon>
        <taxon>Euteleostomi</taxon>
        <taxon>Mammalia</taxon>
        <taxon>Eutheria</taxon>
        <taxon>Laurasiatheria</taxon>
        <taxon>Artiodactyla</taxon>
        <taxon>Ruminantia</taxon>
        <taxon>Pecora</taxon>
        <taxon>Cervidae</taxon>
        <taxon>Cervinae</taxon>
        <taxon>Cervus</taxon>
    </lineage>
</organism>
<feature type="compositionally biased region" description="Basic residues" evidence="1">
    <location>
        <begin position="69"/>
        <end position="82"/>
    </location>
</feature>
<evidence type="ECO:0000313" key="3">
    <source>
        <dbReference type="EMBL" id="OWK16573.1"/>
    </source>
</evidence>
<proteinExistence type="predicted"/>
<reference evidence="3 4" key="1">
    <citation type="journal article" date="2018" name="Mol. Genet. Genomics">
        <title>The red deer Cervus elaphus genome CerEla1.0: sequencing, annotating, genes, and chromosomes.</title>
        <authorList>
            <person name="Bana N.A."/>
            <person name="Nyiri A."/>
            <person name="Nagy J."/>
            <person name="Frank K."/>
            <person name="Nagy T."/>
            <person name="Steger V."/>
            <person name="Schiller M."/>
            <person name="Lakatos P."/>
            <person name="Sugar L."/>
            <person name="Horn P."/>
            <person name="Barta E."/>
            <person name="Orosz L."/>
        </authorList>
    </citation>
    <scope>NUCLEOTIDE SEQUENCE [LARGE SCALE GENOMIC DNA]</scope>
    <source>
        <strain evidence="3">Hungarian</strain>
    </source>
</reference>
<comment type="caution">
    <text evidence="3">The sequence shown here is derived from an EMBL/GenBank/DDBJ whole genome shotgun (WGS) entry which is preliminary data.</text>
</comment>
<dbReference type="PANTHER" id="PTHR15011">
    <property type="entry name" value="APOLIPOPROTEIN F"/>
    <property type="match status" value="1"/>
</dbReference>
<dbReference type="OrthoDB" id="9895613at2759"/>
<feature type="non-terminal residue" evidence="3">
    <location>
        <position position="417"/>
    </location>
</feature>
<accession>A0A212DE98</accession>
<dbReference type="GO" id="GO:0005615">
    <property type="term" value="C:extracellular space"/>
    <property type="evidence" value="ECO:0007669"/>
    <property type="project" value="TreeGrafter"/>
</dbReference>
<feature type="chain" id="PRO_5012804018" evidence="2">
    <location>
        <begin position="25"/>
        <end position="417"/>
    </location>
</feature>
<dbReference type="PANTHER" id="PTHR15011:SF3">
    <property type="entry name" value="APOLIPOPROTEIN F"/>
    <property type="match status" value="1"/>
</dbReference>
<keyword evidence="2" id="KW-0732">Signal</keyword>